<evidence type="ECO:0000313" key="3">
    <source>
        <dbReference type="Proteomes" id="UP000218627"/>
    </source>
</evidence>
<organism evidence="2 3">
    <name type="scientific">Hydrogenobacter hydrogenophilus</name>
    <dbReference type="NCBI Taxonomy" id="35835"/>
    <lineage>
        <taxon>Bacteria</taxon>
        <taxon>Pseudomonadati</taxon>
        <taxon>Aquificota</taxon>
        <taxon>Aquificia</taxon>
        <taxon>Aquificales</taxon>
        <taxon>Aquificaceae</taxon>
        <taxon>Hydrogenobacter</taxon>
    </lineage>
</organism>
<protein>
    <submittedName>
        <fullName evidence="2">Uncharacterized protein</fullName>
    </submittedName>
</protein>
<keyword evidence="3" id="KW-1185">Reference proteome</keyword>
<keyword evidence="1" id="KW-0175">Coiled coil</keyword>
<reference evidence="3" key="1">
    <citation type="submission" date="2017-09" db="EMBL/GenBank/DDBJ databases">
        <authorList>
            <person name="Varghese N."/>
            <person name="Submissions S."/>
        </authorList>
    </citation>
    <scope>NUCLEOTIDE SEQUENCE [LARGE SCALE GENOMIC DNA]</scope>
    <source>
        <strain evidence="3">DSM 2913</strain>
    </source>
</reference>
<dbReference type="EMBL" id="OBEN01000001">
    <property type="protein sequence ID" value="SNZ11103.1"/>
    <property type="molecule type" value="Genomic_DNA"/>
</dbReference>
<feature type="coiled-coil region" evidence="1">
    <location>
        <begin position="56"/>
        <end position="83"/>
    </location>
</feature>
<dbReference type="OrthoDB" id="15601at2"/>
<gene>
    <name evidence="2" type="ORF">SAMN06265353_0139</name>
</gene>
<dbReference type="RefSeq" id="WP_096600064.1">
    <property type="nucleotide sequence ID" value="NZ_OBEN01000001.1"/>
</dbReference>
<sequence>MAQKEELKPESMQEEVEELRKSMFKLFELLLPPKEVRREVMKNLYMAELSMLRILKTILDYKVSQLERKAQEKEEKKERAKKVPVE</sequence>
<dbReference type="Proteomes" id="UP000218627">
    <property type="component" value="Unassembled WGS sequence"/>
</dbReference>
<dbReference type="AlphaFoldDB" id="A0A285NQ87"/>
<evidence type="ECO:0000313" key="2">
    <source>
        <dbReference type="EMBL" id="SNZ11103.1"/>
    </source>
</evidence>
<evidence type="ECO:0000256" key="1">
    <source>
        <dbReference type="SAM" id="Coils"/>
    </source>
</evidence>
<name>A0A285NQ87_9AQUI</name>
<proteinExistence type="predicted"/>
<accession>A0A285NQ87</accession>